<gene>
    <name evidence="1" type="ORF">DYB34_004604</name>
</gene>
<name>A0A418BLV0_APHAT</name>
<dbReference type="EMBL" id="QUTB01007366">
    <property type="protein sequence ID" value="RHY46240.1"/>
    <property type="molecule type" value="Genomic_DNA"/>
</dbReference>
<organism evidence="1 2">
    <name type="scientific">Aphanomyces astaci</name>
    <name type="common">Crayfish plague agent</name>
    <dbReference type="NCBI Taxonomy" id="112090"/>
    <lineage>
        <taxon>Eukaryota</taxon>
        <taxon>Sar</taxon>
        <taxon>Stramenopiles</taxon>
        <taxon>Oomycota</taxon>
        <taxon>Saprolegniomycetes</taxon>
        <taxon>Saprolegniales</taxon>
        <taxon>Verrucalvaceae</taxon>
        <taxon>Aphanomyces</taxon>
    </lineage>
</organism>
<dbReference type="AlphaFoldDB" id="A0A418BLV0"/>
<comment type="caution">
    <text evidence="1">The sequence shown here is derived from an EMBL/GenBank/DDBJ whole genome shotgun (WGS) entry which is preliminary data.</text>
</comment>
<reference evidence="1 2" key="1">
    <citation type="submission" date="2018-08" db="EMBL/GenBank/DDBJ databases">
        <title>Aphanomyces genome sequencing and annotation.</title>
        <authorList>
            <person name="Minardi D."/>
            <person name="Oidtmann B."/>
            <person name="Van Der Giezen M."/>
            <person name="Studholme D.J."/>
        </authorList>
    </citation>
    <scope>NUCLEOTIDE SEQUENCE [LARGE SCALE GENOMIC DNA]</scope>
    <source>
        <strain evidence="1 2">Si</strain>
    </source>
</reference>
<sequence>MLTATAKAKLVRQFATLKDDWVALDLDMFVRTHSTVATRSLALWTRSSNILAEIPSQPPAATVDDAQVSIKVEGDLLTFRVYCPRPCQASLVQVATSVLLQMIPQLHAPLYFRHQVKYDVIVTMSPATT</sequence>
<protein>
    <submittedName>
        <fullName evidence="1">Uncharacterized protein</fullName>
    </submittedName>
</protein>
<accession>A0A418BLV0</accession>
<dbReference type="VEuPathDB" id="FungiDB:H257_07991"/>
<evidence type="ECO:0000313" key="2">
    <source>
        <dbReference type="Proteomes" id="UP000283543"/>
    </source>
</evidence>
<dbReference type="Proteomes" id="UP000283543">
    <property type="component" value="Unassembled WGS sequence"/>
</dbReference>
<proteinExistence type="predicted"/>
<evidence type="ECO:0000313" key="1">
    <source>
        <dbReference type="EMBL" id="RHY46240.1"/>
    </source>
</evidence>